<dbReference type="FunFam" id="3.10.50.10:FF:000005">
    <property type="entry name" value="Endochitinase B1"/>
    <property type="match status" value="1"/>
</dbReference>
<evidence type="ECO:0000256" key="1">
    <source>
        <dbReference type="ARBA" id="ARBA00000822"/>
    </source>
</evidence>
<evidence type="ECO:0000256" key="2">
    <source>
        <dbReference type="ARBA" id="ARBA00004613"/>
    </source>
</evidence>
<evidence type="ECO:0000259" key="16">
    <source>
        <dbReference type="PROSITE" id="PS51910"/>
    </source>
</evidence>
<accession>A0A167YDV7</accession>
<evidence type="ECO:0000256" key="5">
    <source>
        <dbReference type="ARBA" id="ARBA00022525"/>
    </source>
</evidence>
<organism evidence="17 18">
    <name type="scientific">Ascosphaera apis ARSEF 7405</name>
    <dbReference type="NCBI Taxonomy" id="392613"/>
    <lineage>
        <taxon>Eukaryota</taxon>
        <taxon>Fungi</taxon>
        <taxon>Dikarya</taxon>
        <taxon>Ascomycota</taxon>
        <taxon>Pezizomycotina</taxon>
        <taxon>Eurotiomycetes</taxon>
        <taxon>Eurotiomycetidae</taxon>
        <taxon>Onygenales</taxon>
        <taxon>Ascosphaeraceae</taxon>
        <taxon>Ascosphaera</taxon>
    </lineage>
</organism>
<evidence type="ECO:0000313" key="18">
    <source>
        <dbReference type="Proteomes" id="UP000242877"/>
    </source>
</evidence>
<dbReference type="SUPFAM" id="SSF54556">
    <property type="entry name" value="Chitinase insertion domain"/>
    <property type="match status" value="1"/>
</dbReference>
<keyword evidence="9" id="KW-0325">Glycoprotein</keyword>
<dbReference type="OrthoDB" id="76388at2759"/>
<dbReference type="InterPro" id="IPR011583">
    <property type="entry name" value="Chitinase_II/V-like_cat"/>
</dbReference>
<keyword evidence="10" id="KW-0119">Carbohydrate metabolism</keyword>
<evidence type="ECO:0000256" key="14">
    <source>
        <dbReference type="ARBA" id="ARBA00080375"/>
    </source>
</evidence>
<dbReference type="Gene3D" id="3.10.50.10">
    <property type="match status" value="1"/>
</dbReference>
<evidence type="ECO:0000256" key="3">
    <source>
        <dbReference type="ARBA" id="ARBA00008682"/>
    </source>
</evidence>
<dbReference type="GO" id="GO:0008061">
    <property type="term" value="F:chitin binding"/>
    <property type="evidence" value="ECO:0007669"/>
    <property type="project" value="UniProtKB-KW"/>
</dbReference>
<dbReference type="PROSITE" id="PS01095">
    <property type="entry name" value="GH18_1"/>
    <property type="match status" value="1"/>
</dbReference>
<dbReference type="Gene3D" id="3.20.20.80">
    <property type="entry name" value="Glycosidases"/>
    <property type="match status" value="1"/>
</dbReference>
<comment type="similarity">
    <text evidence="3">Belongs to the glycosyl hydrolase 18 family. Chitinase class V subfamily.</text>
</comment>
<dbReference type="Pfam" id="PF00704">
    <property type="entry name" value="Glyco_hydro_18"/>
    <property type="match status" value="1"/>
</dbReference>
<dbReference type="InterPro" id="IPR029070">
    <property type="entry name" value="Chitinase_insertion_sf"/>
</dbReference>
<dbReference type="FunFam" id="3.20.20.80:FF:000095">
    <property type="entry name" value="Endochitinase B1"/>
    <property type="match status" value="1"/>
</dbReference>
<comment type="subcellular location">
    <subcellularLocation>
        <location evidence="2">Secreted</location>
    </subcellularLocation>
</comment>
<evidence type="ECO:0000313" key="17">
    <source>
        <dbReference type="EMBL" id="KZZ91216.1"/>
    </source>
</evidence>
<dbReference type="PROSITE" id="PS51910">
    <property type="entry name" value="GH18_2"/>
    <property type="match status" value="1"/>
</dbReference>
<evidence type="ECO:0000256" key="6">
    <source>
        <dbReference type="ARBA" id="ARBA00022669"/>
    </source>
</evidence>
<dbReference type="CDD" id="cd06548">
    <property type="entry name" value="GH18_chitinase"/>
    <property type="match status" value="1"/>
</dbReference>
<reference evidence="17 18" key="1">
    <citation type="journal article" date="2016" name="Genome Biol. Evol.">
        <title>Divergent and convergent evolution of fungal pathogenicity.</title>
        <authorList>
            <person name="Shang Y."/>
            <person name="Xiao G."/>
            <person name="Zheng P."/>
            <person name="Cen K."/>
            <person name="Zhan S."/>
            <person name="Wang C."/>
        </authorList>
    </citation>
    <scope>NUCLEOTIDE SEQUENCE [LARGE SCALE GENOMIC DNA]</scope>
    <source>
        <strain evidence="17 18">ARSEF 7405</strain>
    </source>
</reference>
<gene>
    <name evidence="17" type="ORF">AAP_03386</name>
</gene>
<evidence type="ECO:0000256" key="15">
    <source>
        <dbReference type="RuleBase" id="RU000489"/>
    </source>
</evidence>
<keyword evidence="8" id="KW-0146">Chitin degradation</keyword>
<proteinExistence type="inferred from homology"/>
<evidence type="ECO:0000256" key="4">
    <source>
        <dbReference type="ARBA" id="ARBA00012729"/>
    </source>
</evidence>
<dbReference type="SMART" id="SM00636">
    <property type="entry name" value="Glyco_18"/>
    <property type="match status" value="1"/>
</dbReference>
<keyword evidence="7 15" id="KW-0378">Hydrolase</keyword>
<dbReference type="AlphaFoldDB" id="A0A167YDV7"/>
<comment type="caution">
    <text evidence="17">The sequence shown here is derived from an EMBL/GenBank/DDBJ whole genome shotgun (WGS) entry which is preliminary data.</text>
</comment>
<name>A0A167YDV7_9EURO</name>
<dbReference type="EC" id="3.2.1.14" evidence="4"/>
<evidence type="ECO:0000256" key="8">
    <source>
        <dbReference type="ARBA" id="ARBA00023024"/>
    </source>
</evidence>
<evidence type="ECO:0000256" key="13">
    <source>
        <dbReference type="ARBA" id="ARBA00072353"/>
    </source>
</evidence>
<dbReference type="PANTHER" id="PTHR11177">
    <property type="entry name" value="CHITINASE"/>
    <property type="match status" value="1"/>
</dbReference>
<feature type="domain" description="GH18" evidence="16">
    <location>
        <begin position="3"/>
        <end position="373"/>
    </location>
</feature>
<dbReference type="InterPro" id="IPR017853">
    <property type="entry name" value="GH"/>
</dbReference>
<evidence type="ECO:0000256" key="7">
    <source>
        <dbReference type="ARBA" id="ARBA00022801"/>
    </source>
</evidence>
<evidence type="ECO:0000256" key="9">
    <source>
        <dbReference type="ARBA" id="ARBA00023180"/>
    </source>
</evidence>
<dbReference type="VEuPathDB" id="FungiDB:AAP_03386"/>
<sequence length="400" mass="44736">MSFKNVAYFVNWAIYGRNYNPQDIPAEKLTHVLYAFANVRDDGEVFLTDTWSDIEKHYPGDSWNDVGNNVYGCVKQLFLLKQKNRKLKLLLSIGGWTYSQNPNFPTLASSESGRQRFAETATKLILDLGMDGIDIDWEYPQSDQDAANFVLLLQKCREVLDQAAGNNRKFYLTIACPAGPSNYEKLHLKEMTPYLDFYNLMAYDYAGSWSTVASHQANIYPSSSDPQSTPFSTEVALDYYINNGGVPPEKIVLGMPLYGRTFGNTDGPGAPYQGSGEGGSWEAGIWDYKALPQAGAEEHIDKEIGASWSYDPSRRVMVTYDTVASVDEKTEYIKRRGLGGAMWWETSGDKDPVNGSKQNGSLIGTFVEDVSGVDALDQTKNCLDYPESQYDNLRHGFRAD</sequence>
<dbReference type="GO" id="GO:0006032">
    <property type="term" value="P:chitin catabolic process"/>
    <property type="evidence" value="ECO:0007669"/>
    <property type="project" value="UniProtKB-KW"/>
</dbReference>
<keyword evidence="12" id="KW-0624">Polysaccharide degradation</keyword>
<dbReference type="EMBL" id="AZGZ01000014">
    <property type="protein sequence ID" value="KZZ91216.1"/>
    <property type="molecule type" value="Genomic_DNA"/>
</dbReference>
<dbReference type="SUPFAM" id="SSF51445">
    <property type="entry name" value="(Trans)glycosidases"/>
    <property type="match status" value="1"/>
</dbReference>
<dbReference type="InterPro" id="IPR001579">
    <property type="entry name" value="Glyco_hydro_18_chit_AS"/>
</dbReference>
<keyword evidence="18" id="KW-1185">Reference proteome</keyword>
<dbReference type="GO" id="GO:0008843">
    <property type="term" value="F:endochitinase activity"/>
    <property type="evidence" value="ECO:0007669"/>
    <property type="project" value="UniProtKB-EC"/>
</dbReference>
<keyword evidence="6" id="KW-0147">Chitin-binding</keyword>
<comment type="catalytic activity">
    <reaction evidence="1">
        <text>Random endo-hydrolysis of N-acetyl-beta-D-glucosaminide (1-&gt;4)-beta-linkages in chitin and chitodextrins.</text>
        <dbReference type="EC" id="3.2.1.14"/>
    </reaction>
</comment>
<evidence type="ECO:0000256" key="10">
    <source>
        <dbReference type="ARBA" id="ARBA00023277"/>
    </source>
</evidence>
<dbReference type="GO" id="GO:0005576">
    <property type="term" value="C:extracellular region"/>
    <property type="evidence" value="ECO:0007669"/>
    <property type="project" value="UniProtKB-SubCell"/>
</dbReference>
<dbReference type="InterPro" id="IPR050314">
    <property type="entry name" value="Glycosyl_Hydrlase_18"/>
</dbReference>
<evidence type="ECO:0000256" key="11">
    <source>
        <dbReference type="ARBA" id="ARBA00023295"/>
    </source>
</evidence>
<keyword evidence="5" id="KW-0964">Secreted</keyword>
<dbReference type="GO" id="GO:0000272">
    <property type="term" value="P:polysaccharide catabolic process"/>
    <property type="evidence" value="ECO:0007669"/>
    <property type="project" value="UniProtKB-KW"/>
</dbReference>
<keyword evidence="11 15" id="KW-0326">Glycosidase</keyword>
<dbReference type="Proteomes" id="UP000242877">
    <property type="component" value="Unassembled WGS sequence"/>
</dbReference>
<protein>
    <recommendedName>
        <fullName evidence="13">Endochitinase 1</fullName>
        <ecNumber evidence="4">3.2.1.14</ecNumber>
    </recommendedName>
    <alternativeName>
        <fullName evidence="14">Complement-fixation antigen</fullName>
    </alternativeName>
</protein>
<dbReference type="InterPro" id="IPR001223">
    <property type="entry name" value="Glyco_hydro18_cat"/>
</dbReference>
<evidence type="ECO:0000256" key="12">
    <source>
        <dbReference type="ARBA" id="ARBA00023326"/>
    </source>
</evidence>
<dbReference type="PANTHER" id="PTHR11177:SF365">
    <property type="entry name" value="ENDOCHITINASE B"/>
    <property type="match status" value="1"/>
</dbReference>